<evidence type="ECO:0000313" key="3">
    <source>
        <dbReference type="Proteomes" id="UP000053447"/>
    </source>
</evidence>
<dbReference type="VEuPathDB" id="FungiDB:T551_02001"/>
<dbReference type="AlphaFoldDB" id="A0A0W4ZNU2"/>
<dbReference type="EMBL" id="LFWA01000008">
    <property type="protein sequence ID" value="KTW30057.1"/>
    <property type="molecule type" value="Genomic_DNA"/>
</dbReference>
<comment type="caution">
    <text evidence="2">The sequence shown here is derived from an EMBL/GenBank/DDBJ whole genome shotgun (WGS) entry which is preliminary data.</text>
</comment>
<dbReference type="PANTHER" id="PTHR47284:SF3">
    <property type="entry name" value="FATTY-ACID-BINDING PROTEIN 2"/>
    <property type="match status" value="1"/>
</dbReference>
<dbReference type="InterPro" id="IPR016088">
    <property type="entry name" value="Chalcone_isomerase_3-sand"/>
</dbReference>
<dbReference type="SUPFAM" id="SSF54626">
    <property type="entry name" value="Chalcone isomerase"/>
    <property type="match status" value="1"/>
</dbReference>
<dbReference type="GO" id="GO:0016872">
    <property type="term" value="F:intramolecular lyase activity"/>
    <property type="evidence" value="ECO:0007669"/>
    <property type="project" value="InterPro"/>
</dbReference>
<dbReference type="OrthoDB" id="18193at2759"/>
<dbReference type="GeneID" id="28940519"/>
<evidence type="ECO:0000313" key="2">
    <source>
        <dbReference type="EMBL" id="KTW30057.1"/>
    </source>
</evidence>
<name>A0A0W4ZNU2_PNEJ7</name>
<accession>A0A0W4ZNU2</accession>
<keyword evidence="3" id="KW-1185">Reference proteome</keyword>
<dbReference type="Pfam" id="PF16035">
    <property type="entry name" value="Chalcone_2"/>
    <property type="match status" value="1"/>
</dbReference>
<sequence length="300" mass="34392">MVLFMFCTRPLTQSRYLLQKQRHIFTKTVLFPLRCRSTWVFCSLFGFSFFPGYFMYRNIFHSAKCDATISQDIHDNTHTTLVKTSSSTVPFFPKFITPDSSSEQYILLGLGTRTVTFLGIKVYVAGIYIPSLSLPKVQSILQKYISEEPNNSAQNLSILMQDSTKSMSLISSLLESKVKFIIRIVPTRNTKFSHLRDGFIHRISNQVQTKSTEYSSDDLVSFKSIWPTQQKLLKGEELLLFITNTHTIQMIYNSQKIATFIGNDAIVKSILYSYLCGKHIISEEIRKNTVQGFINLVLEP</sequence>
<evidence type="ECO:0000259" key="1">
    <source>
        <dbReference type="Pfam" id="PF16035"/>
    </source>
</evidence>
<organism evidence="2 3">
    <name type="scientific">Pneumocystis jirovecii (strain RU7)</name>
    <name type="common">Human pneumocystis pneumonia agent</name>
    <dbReference type="NCBI Taxonomy" id="1408657"/>
    <lineage>
        <taxon>Eukaryota</taxon>
        <taxon>Fungi</taxon>
        <taxon>Dikarya</taxon>
        <taxon>Ascomycota</taxon>
        <taxon>Taphrinomycotina</taxon>
        <taxon>Pneumocystomycetes</taxon>
        <taxon>Pneumocystaceae</taxon>
        <taxon>Pneumocystis</taxon>
    </lineage>
</organism>
<dbReference type="RefSeq" id="XP_018229618.1">
    <property type="nucleotide sequence ID" value="XM_018374264.1"/>
</dbReference>
<reference evidence="3" key="1">
    <citation type="journal article" date="2016" name="Nat. Commun.">
        <title>Genome analysis of three Pneumocystis species reveals adaptation mechanisms to life exclusively in mammalian hosts.</title>
        <authorList>
            <person name="Ma L."/>
            <person name="Chen Z."/>
            <person name="Huang D.W."/>
            <person name="Kutty G."/>
            <person name="Ishihara M."/>
            <person name="Wang H."/>
            <person name="Abouelleil A."/>
            <person name="Bishop L."/>
            <person name="Davey E."/>
            <person name="Deng R."/>
            <person name="Deng X."/>
            <person name="Fan L."/>
            <person name="Fantoni G."/>
            <person name="Fitzgerald M."/>
            <person name="Gogineni E."/>
            <person name="Goldberg J.M."/>
            <person name="Handley G."/>
            <person name="Hu X."/>
            <person name="Huber C."/>
            <person name="Jiao X."/>
            <person name="Jones K."/>
            <person name="Levin J.Z."/>
            <person name="Liu Y."/>
            <person name="Macdonald P."/>
            <person name="Melnikov A."/>
            <person name="Raley C."/>
            <person name="Sassi M."/>
            <person name="Sherman B.T."/>
            <person name="Song X."/>
            <person name="Sykes S."/>
            <person name="Tran B."/>
            <person name="Walsh L."/>
            <person name="Xia Y."/>
            <person name="Yang J."/>
            <person name="Young S."/>
            <person name="Zeng Q."/>
            <person name="Zheng X."/>
            <person name="Stephens R."/>
            <person name="Nusbaum C."/>
            <person name="Birren B.W."/>
            <person name="Azadi P."/>
            <person name="Lempicki R.A."/>
            <person name="Cuomo C.A."/>
            <person name="Kovacs J.A."/>
        </authorList>
    </citation>
    <scope>NUCLEOTIDE SEQUENCE [LARGE SCALE GENOMIC DNA]</scope>
    <source>
        <strain evidence="3">RU7</strain>
    </source>
</reference>
<gene>
    <name evidence="2" type="ORF">T551_02001</name>
</gene>
<dbReference type="InterPro" id="IPR036298">
    <property type="entry name" value="Chalcone_isomerase_sf"/>
</dbReference>
<protein>
    <recommendedName>
        <fullName evidence="1">Chalcone isomerase domain-containing protein</fullName>
    </recommendedName>
</protein>
<dbReference type="PANTHER" id="PTHR47284">
    <property type="entry name" value="FATTY-ACID-BINDING PROTEIN 2"/>
    <property type="match status" value="1"/>
</dbReference>
<dbReference type="STRING" id="1408657.A0A0W4ZNU2"/>
<feature type="domain" description="Chalcone isomerase" evidence="1">
    <location>
        <begin position="103"/>
        <end position="290"/>
    </location>
</feature>
<dbReference type="InterPro" id="IPR016087">
    <property type="entry name" value="Chalcone_isomerase"/>
</dbReference>
<dbReference type="Proteomes" id="UP000053447">
    <property type="component" value="Unassembled WGS sequence"/>
</dbReference>
<proteinExistence type="predicted"/>
<dbReference type="Gene3D" id="3.50.70.10">
    <property type="match status" value="1"/>
</dbReference>